<dbReference type="EMBL" id="LN857014">
    <property type="protein sequence ID" value="CDQ00576.1"/>
    <property type="molecule type" value="Genomic_DNA"/>
</dbReference>
<name>A0A1I9G4Y8_BRUMA</name>
<proteinExistence type="predicted"/>
<reference evidence="1" key="2">
    <citation type="submission" date="2012-12" db="EMBL/GenBank/DDBJ databases">
        <authorList>
            <consortium name="WormBase Consortium"/>
            <person name="Ghedin E."/>
            <person name="Paulini M."/>
        </authorList>
    </citation>
    <scope>NUCLEOTIDE SEQUENCE</scope>
    <source>
        <strain evidence="1">FR3</strain>
    </source>
</reference>
<gene>
    <name evidence="1" type="primary">Bm13553</name>
    <name evidence="1" type="ORF">BM_Bm13553</name>
</gene>
<sequence length="33" mass="3952">MNNDNSRCWHNLHYPVNVMNTVLAKYLYILINS</sequence>
<protein>
    <submittedName>
        <fullName evidence="1">Bm13553</fullName>
    </submittedName>
</protein>
<accession>A0A1I9G4Y8</accession>
<reference evidence="1" key="1">
    <citation type="journal article" date="2007" name="Science">
        <title>Draft genome of the filarial nematode parasite Brugia malayi.</title>
        <authorList>
            <person name="Ghedin E."/>
            <person name="Wang S."/>
            <person name="Spiro D."/>
            <person name="Caler E."/>
            <person name="Zhao Q."/>
            <person name="Crabtree J."/>
            <person name="Allen J.E."/>
            <person name="Delcher A.L."/>
            <person name="Guiliano D.B."/>
            <person name="Miranda-Saavedra D."/>
            <person name="Angiuoli S.V."/>
            <person name="Creasy T."/>
            <person name="Amedeo P."/>
            <person name="Haas B."/>
            <person name="El-Sayed N.M."/>
            <person name="Wortman J.R."/>
            <person name="Feldblyum T."/>
            <person name="Tallon L."/>
            <person name="Schatz M."/>
            <person name="Shumway M."/>
            <person name="Koo H."/>
            <person name="Salzberg S.L."/>
            <person name="Schobel S."/>
            <person name="Pertea M."/>
            <person name="Pop M."/>
            <person name="White O."/>
            <person name="Barton G.J."/>
            <person name="Carlow C.K."/>
            <person name="Crawford M.J."/>
            <person name="Daub J."/>
            <person name="Dimmic M.W."/>
            <person name="Estes C.F."/>
            <person name="Foster J.M."/>
            <person name="Ganatra M."/>
            <person name="Gregory W.F."/>
            <person name="Johnson N.M."/>
            <person name="Jin J."/>
            <person name="Komuniecki R."/>
            <person name="Korf I."/>
            <person name="Kumar S."/>
            <person name="Laney S."/>
            <person name="Li B.W."/>
            <person name="Li W."/>
            <person name="Lindblom T.H."/>
            <person name="Lustigman S."/>
            <person name="Ma D."/>
            <person name="Maina C.V."/>
            <person name="Martin D.M."/>
            <person name="McCarter J.P."/>
            <person name="McReynolds L."/>
            <person name="Mitreva M."/>
            <person name="Nutman T.B."/>
            <person name="Parkinson J."/>
            <person name="Peregrin-Alvarez J.M."/>
            <person name="Poole C."/>
            <person name="Ren Q."/>
            <person name="Saunders L."/>
            <person name="Sluder A.E."/>
            <person name="Smith K."/>
            <person name="Stanke M."/>
            <person name="Unnasch T.R."/>
            <person name="Ware J."/>
            <person name="Wei A.D."/>
            <person name="Weil G."/>
            <person name="Williams D.J."/>
            <person name="Zhang Y."/>
            <person name="Williams S.A."/>
            <person name="Fraser-Liggett C."/>
            <person name="Slatko B."/>
            <person name="Blaxter M.L."/>
            <person name="Scott A.L."/>
        </authorList>
    </citation>
    <scope>NUCLEOTIDE SEQUENCE</scope>
    <source>
        <strain evidence="1">FR3</strain>
    </source>
</reference>
<evidence type="ECO:0000313" key="1">
    <source>
        <dbReference type="EMBL" id="CDQ00576.1"/>
    </source>
</evidence>
<organism evidence="1">
    <name type="scientific">Brugia malayi</name>
    <name type="common">Filarial nematode worm</name>
    <dbReference type="NCBI Taxonomy" id="6279"/>
    <lineage>
        <taxon>Eukaryota</taxon>
        <taxon>Metazoa</taxon>
        <taxon>Ecdysozoa</taxon>
        <taxon>Nematoda</taxon>
        <taxon>Chromadorea</taxon>
        <taxon>Rhabditida</taxon>
        <taxon>Spirurina</taxon>
        <taxon>Spiruromorpha</taxon>
        <taxon>Filarioidea</taxon>
        <taxon>Onchocercidae</taxon>
        <taxon>Brugia</taxon>
    </lineage>
</organism>
<dbReference type="AlphaFoldDB" id="A0A1I9G4Y8"/>